<feature type="domain" description="Right handed beta helix" evidence="4">
    <location>
        <begin position="503"/>
        <end position="648"/>
    </location>
</feature>
<dbReference type="InterPro" id="IPR006626">
    <property type="entry name" value="PbH1"/>
</dbReference>
<dbReference type="VEuPathDB" id="TriTrypDB:TvY486_0303960"/>
<feature type="region of interest" description="Disordered" evidence="2">
    <location>
        <begin position="2341"/>
        <end position="2496"/>
    </location>
</feature>
<feature type="domain" description="Right handed beta helix" evidence="4">
    <location>
        <begin position="735"/>
        <end position="849"/>
    </location>
</feature>
<feature type="region of interest" description="Disordered" evidence="2">
    <location>
        <begin position="2277"/>
        <end position="2296"/>
    </location>
</feature>
<reference evidence="5" key="1">
    <citation type="journal article" date="2012" name="Proc. Natl. Acad. Sci. U.S.A.">
        <title>Antigenic diversity is generated by distinct evolutionary mechanisms in African trypanosome species.</title>
        <authorList>
            <person name="Jackson A.P."/>
            <person name="Berry A."/>
            <person name="Aslett M."/>
            <person name="Allison H.C."/>
            <person name="Burton P."/>
            <person name="Vavrova-Anderson J."/>
            <person name="Brown R."/>
            <person name="Browne H."/>
            <person name="Corton N."/>
            <person name="Hauser H."/>
            <person name="Gamble J."/>
            <person name="Gilderthorp R."/>
            <person name="Marcello L."/>
            <person name="McQuillan J."/>
            <person name="Otto T.D."/>
            <person name="Quail M.A."/>
            <person name="Sanders M.J."/>
            <person name="van Tonder A."/>
            <person name="Ginger M.L."/>
            <person name="Field M.C."/>
            <person name="Barry J.D."/>
            <person name="Hertz-Fowler C."/>
            <person name="Berriman M."/>
        </authorList>
    </citation>
    <scope>NUCLEOTIDE SEQUENCE</scope>
    <source>
        <strain evidence="5">Y486</strain>
    </source>
</reference>
<dbReference type="InterPro" id="IPR007742">
    <property type="entry name" value="NosD_dom"/>
</dbReference>
<evidence type="ECO:0000256" key="1">
    <source>
        <dbReference type="ARBA" id="ARBA00022737"/>
    </source>
</evidence>
<protein>
    <recommendedName>
        <fullName evidence="6">Right handed beta helix domain-containing protein</fullName>
    </recommendedName>
</protein>
<dbReference type="Gene3D" id="2.160.20.10">
    <property type="entry name" value="Single-stranded right-handed beta-helix, Pectin lyase-like"/>
    <property type="match status" value="5"/>
</dbReference>
<feature type="domain" description="Right handed beta helix" evidence="4">
    <location>
        <begin position="1679"/>
        <end position="1807"/>
    </location>
</feature>
<dbReference type="SUPFAM" id="SSF51126">
    <property type="entry name" value="Pectin lyase-like"/>
    <property type="match status" value="7"/>
</dbReference>
<feature type="domain" description="Periplasmic copper-binding protein NosD beta helix" evidence="3">
    <location>
        <begin position="359"/>
        <end position="495"/>
    </location>
</feature>
<dbReference type="GO" id="GO:0006511">
    <property type="term" value="P:ubiquitin-dependent protein catabolic process"/>
    <property type="evidence" value="ECO:0007669"/>
    <property type="project" value="TreeGrafter"/>
</dbReference>
<dbReference type="InterPro" id="IPR011050">
    <property type="entry name" value="Pectin_lyase_fold/virulence"/>
</dbReference>
<feature type="compositionally biased region" description="Polar residues" evidence="2">
    <location>
        <begin position="2407"/>
        <end position="2418"/>
    </location>
</feature>
<evidence type="ECO:0000259" key="3">
    <source>
        <dbReference type="Pfam" id="PF05048"/>
    </source>
</evidence>
<feature type="compositionally biased region" description="Low complexity" evidence="2">
    <location>
        <begin position="2359"/>
        <end position="2395"/>
    </location>
</feature>
<feature type="region of interest" description="Disordered" evidence="2">
    <location>
        <begin position="2526"/>
        <end position="2546"/>
    </location>
</feature>
<dbReference type="SMART" id="SM00710">
    <property type="entry name" value="PbH1"/>
    <property type="match status" value="31"/>
</dbReference>
<evidence type="ECO:0000313" key="5">
    <source>
        <dbReference type="EMBL" id="CCC47220.1"/>
    </source>
</evidence>
<evidence type="ECO:0000259" key="4">
    <source>
        <dbReference type="Pfam" id="PF13229"/>
    </source>
</evidence>
<feature type="compositionally biased region" description="Polar residues" evidence="2">
    <location>
        <begin position="2537"/>
        <end position="2546"/>
    </location>
</feature>
<gene>
    <name evidence="5" type="ORF">TVY486_0303960</name>
</gene>
<feature type="region of interest" description="Disordered" evidence="2">
    <location>
        <begin position="2564"/>
        <end position="2597"/>
    </location>
</feature>
<feature type="domain" description="Periplasmic copper-binding protein NosD beta helix" evidence="3">
    <location>
        <begin position="1281"/>
        <end position="1461"/>
    </location>
</feature>
<keyword evidence="1" id="KW-0677">Repeat</keyword>
<evidence type="ECO:0000256" key="2">
    <source>
        <dbReference type="SAM" id="MobiDB-lite"/>
    </source>
</evidence>
<proteinExistence type="predicted"/>
<dbReference type="Pfam" id="PF13229">
    <property type="entry name" value="Beta_helix"/>
    <property type="match status" value="3"/>
</dbReference>
<dbReference type="PANTHER" id="PTHR22990:SF15">
    <property type="entry name" value="F-BOX ONLY PROTEIN 10"/>
    <property type="match status" value="1"/>
</dbReference>
<feature type="region of interest" description="Disordered" evidence="2">
    <location>
        <begin position="2624"/>
        <end position="2643"/>
    </location>
</feature>
<dbReference type="PANTHER" id="PTHR22990">
    <property type="entry name" value="F-BOX ONLY PROTEIN"/>
    <property type="match status" value="1"/>
</dbReference>
<sequence length="3072" mass="327137">MDPRFTRAMSALNGQEVRQTRVGKSGTSCFRQITDAILVSRPFDRIEVESGTYFESVTIRHPLELCSAKDTDPPLIVTLGPCVTINTNGPVLLKGIVIVARGSKASDSQGILVECGSPRIMDCEVSSIYVTNDSTPEVTHCRIVNSSHGNGLSIMGNSGGVYAQNDISGHNSECVYINTSGKPALHHNRITEKAGTYCAVVLISGRLLGKCEAYFHDNIIRGGGETANQSELDPASAYSPRLLTKGCYRNSAALLSITNGAEPHIFGNLLCNGVMGISFRKCHIQPERFKGNRIVNCSAWGIFLHRTTSLHIEGNDIQSCGGGIYVSPTGPSDGKSSDALNASSNAEINITVSKCLLKRNYHYGILVDKTNVSITECGVSESDVGIALLGNCSASEIMKNTLVGNNVAGISVLRRGIVSLEENNIIGGQKGMYGVFVQDGSHVTLRTSRVTAVETGVYLCDSSRITMENNEIRDVSIHHAVIAGGSHGVLTGNTVHSSVCASLVVTGHSECIIKSNTIHTSQKEGVLVESGSNAVVEQNSMSAMQKTIYVSSGSTALVKGNGVGHAHYGVVVSGKGSTSMVTGNTFRGMSAPAVYALEEATAKVLGNSFVDSSATCIQVDSGAEATVEESTFVSCSSGVVHADGSGTICRVHKCHMEQVSYGVRFTRDADGDVIENHIAACKSAGIICDTRTNIPLHNNTITGSETGLLLSAKGDVSNIIIQDCQVGIVACPRATSEVRNVRVVNCLIGLSILQETSVIVSAALITASHRYGVLVAGTATGAKIRETTIENCGAAGVAVKKTGACFFENCCIQNNTEEGILLQDAWAVVFDNCIVTKQARGVRVIRQDEAVVEETNTLSVENEAGRKRRGGLVTKREALLRKCTIDGDNCKTGVLATPGGSAVRLEYCKISARCPGKGVGLTVLDDAILNVVHCDVIDCSWAGFVASCSAQLVVNYVTVSGCRTGVLFKPSTSGDAETACHLKQPHTSLEGVVDNTTKTSTNTSGDAVMCPTFSQLTVSCCTETGVRFGSRGIGKVTNTVVDCCSTGIVVEPESLVMLETTEVRASVDCGLVVIGPTLKKSYFAHLIVGQSGCYGVRVCEGVGSDNQLEKLEDVGVDPDDMVQVTLKALEITENKGGGLLVETPVFIEDCTIVGNDVAGVICSCVQNEGRSVFTPIFTSCHLMRNVNANLLVKSGAVPELRNCVLEDSSIGVKVVDSAASMTQCILRRHGTGVAISYAHAPVGDVNESTDTRIMQCVLSCNEIGVSSSGSDLVCTNGALHVENTVFDSSTKSGVHVGPGPCATLLSCKFEACSKAVTVSEGADLDVDGCTFLVNLQGIHVTSPRRIEVRQCNFSQHREGGITVEGRECTAQSVHIGIEEASVRVFDNSFELDRYGLVVETATETYVFNNNFRACSTGVAVRGAQCCCILCGNTFEENRVGCLCERQCEAQLWRNDFCKNSDHGILSVSAACPTCVENVFRENVSISADANAVCVRDGGAGNFYHNQYVGNARAVHVENTGSATVFVGMCTFDGNHTGVNLGKGARVHVVLCSFMNDAVTGVRAAGEIEKDCCIMAYNYFSSASGVAATVCSGSMLTVFRCIFQGSKTGLWLQGGGHCFVCESLFQGVKSGVCAEAEAQGHVEKVVFLRCGMVSELHGHSNTTFKRCHMLAQCLVPQPLIVLHNDAVTTFTRCEIIGWAGSSEPLLRSHGGGAVQCCTFAAGETAAELGVGCSTVVSGNSFVRGAFGVVMDMGSTAVVEKNAFYRHRKAAVRIMNKAGGSLVGNIFAQAPEGGGVLAGMHNVTVAENKESSGSNTLPKIKMSLEDGDVMSRFVSLFIEFMEGAPHWVKHEMSGIPSMDAVPPAILEALTKEERQTGEEEQVVEGEMTPPRPEVGQSEARSTKVAVKRRPGSAGKRGQSSPRGKKTMNYSFTPSDDILNVPQSVRDKLLLWLEQNNITLLMQREQKNASVPSSAQGCAAAMLNDVDQQMLRVREEQLSQHIGVLRDVEPTEQRGEDSLKVVFKKSERGAVVRARSPAKGLAFQGRNTLRSFTSISLSVVGTGHESSLPPSPPHSHLSTCKQTPVAVRKSPRNKGLVKESTGRRTVYSGGKLPPPLWSTKLDTQSKRRPMRGLVKTVAESLHASGLYSNRAKEQKLDDEATEMKDETMVQELTTDCENDDVCHPPGTQSYSAHSCEVSVFKDAKELTLCDPGMAMREDSPSADPGAHELASNHSICMLRASRRRGARSSISDDASDCDENAMSKLLDFASSNTVSLKAQFGPNREREKASDSATVTVSHEDAQVDEKAGCSLVMKDKGTASRDVRSGTPSYGSDVLASLHKGKFGASGISGRRGKSRYATGSNRRNLSSSALSCSSNIAASSRGASARSGSRINNSSRSDSRIGKVSLSCAESSGNGVMSSDNDHDMVNGSQRSKRRKLGGRADRDPEDNDDGVRGAKKRNTAARRRDLTTKGATYKAKGGESEAAQQDIASQEGVRGDATELPAASGVAQHPLDRCSAEAAVTDVLLRHSTPTSKRRSQGITGACSTTAIMSPKDKRYGDAAIGKQHHVPRGNQSFESGTNNSTARRHTATSNSWEGSAVMRLESESTSKMSELFPLASATQPLDSTWRSGKWKSHRDGTTVFGTSSTRERRMGSYSVSTHQADIVSSEVNRSGSIGLDSAREVMDMIQFPKLSPFSVECRPLELDGRHASLTKSATSSSIDVKSDPMVVSSTASTIAPTSVVTPCGKALLAALESEHLREPIFKFPPHQDGAGAYDKGPSLRTLNCVHVTVPTHLDTAQSAHWDEGQDDVEDVVALLRWLVEMREKKMMTSDGFDRATECIRRKSGVDFFLREREDLGVTTVVVRLPQSPEETTVFPLAHTNSKERVMDKMRDTASVLRNRSMPAVAKPRCAGSNCVESEDVTANLPLLHLENEGAKSPSERRPESQFGPSSVALCSVCVMPSPEGFPLTCKETSALTDCGTRLQLLSQCANDLLRCSRATNDRPARSSNSSQRGLAGYCRIGRQVAGSSTASQVSHKVSKVFDPANPTLTSPFLTTQDAAAIIAAGTANFMA</sequence>
<feature type="compositionally biased region" description="Polar residues" evidence="2">
    <location>
        <begin position="1915"/>
        <end position="1928"/>
    </location>
</feature>
<feature type="region of interest" description="Disordered" evidence="2">
    <location>
        <begin position="2060"/>
        <end position="2125"/>
    </location>
</feature>
<evidence type="ECO:0008006" key="6">
    <source>
        <dbReference type="Google" id="ProtNLM"/>
    </source>
</evidence>
<dbReference type="InterPro" id="IPR051550">
    <property type="entry name" value="SCF-Subunits/Alg-Epimerases"/>
</dbReference>
<organism evidence="5">
    <name type="scientific">Trypanosoma vivax (strain Y486)</name>
    <dbReference type="NCBI Taxonomy" id="1055687"/>
    <lineage>
        <taxon>Eukaryota</taxon>
        <taxon>Discoba</taxon>
        <taxon>Euglenozoa</taxon>
        <taxon>Kinetoplastea</taxon>
        <taxon>Metakinetoplastina</taxon>
        <taxon>Trypanosomatida</taxon>
        <taxon>Trypanosomatidae</taxon>
        <taxon>Trypanosoma</taxon>
        <taxon>Duttonella</taxon>
    </lineage>
</organism>
<dbReference type="InterPro" id="IPR039448">
    <property type="entry name" value="Beta_helix"/>
</dbReference>
<feature type="compositionally biased region" description="Polar residues" evidence="2">
    <location>
        <begin position="2570"/>
        <end position="2594"/>
    </location>
</feature>
<name>G0TTD9_TRYVY</name>
<dbReference type="InterPro" id="IPR012334">
    <property type="entry name" value="Pectin_lyas_fold"/>
</dbReference>
<feature type="region of interest" description="Disordered" evidence="2">
    <location>
        <begin position="1871"/>
        <end position="1928"/>
    </location>
</feature>
<accession>G0TTD9</accession>
<dbReference type="EMBL" id="HE573019">
    <property type="protein sequence ID" value="CCC47220.1"/>
    <property type="molecule type" value="Genomic_DNA"/>
</dbReference>
<dbReference type="Pfam" id="PF05048">
    <property type="entry name" value="NosD"/>
    <property type="match status" value="2"/>
</dbReference>